<protein>
    <submittedName>
        <fullName evidence="5">FadR/GntR family transcriptional regulator</fullName>
    </submittedName>
</protein>
<evidence type="ECO:0000256" key="3">
    <source>
        <dbReference type="ARBA" id="ARBA00023163"/>
    </source>
</evidence>
<dbReference type="PANTHER" id="PTHR43537">
    <property type="entry name" value="TRANSCRIPTIONAL REGULATOR, GNTR FAMILY"/>
    <property type="match status" value="1"/>
</dbReference>
<dbReference type="InterPro" id="IPR036388">
    <property type="entry name" value="WH-like_DNA-bd_sf"/>
</dbReference>
<dbReference type="Gene3D" id="1.20.120.530">
    <property type="entry name" value="GntR ligand-binding domain-like"/>
    <property type="match status" value="1"/>
</dbReference>
<keyword evidence="2" id="KW-0238">DNA-binding</keyword>
<evidence type="ECO:0000256" key="1">
    <source>
        <dbReference type="ARBA" id="ARBA00023015"/>
    </source>
</evidence>
<reference evidence="5 6" key="1">
    <citation type="submission" date="2024-07" db="EMBL/GenBank/DDBJ databases">
        <title>Uliginosibacterium paludis KCTC:42655.</title>
        <authorList>
            <person name="Kim M.K."/>
        </authorList>
    </citation>
    <scope>NUCLEOTIDE SEQUENCE [LARGE SCALE GENOMIC DNA]</scope>
    <source>
        <strain evidence="5 6">KCTC 42655</strain>
    </source>
</reference>
<dbReference type="SUPFAM" id="SSF48008">
    <property type="entry name" value="GntR ligand-binding domain-like"/>
    <property type="match status" value="1"/>
</dbReference>
<dbReference type="InterPro" id="IPR036390">
    <property type="entry name" value="WH_DNA-bd_sf"/>
</dbReference>
<dbReference type="PRINTS" id="PR00035">
    <property type="entry name" value="HTHGNTR"/>
</dbReference>
<dbReference type="InterPro" id="IPR008920">
    <property type="entry name" value="TF_FadR/GntR_C"/>
</dbReference>
<dbReference type="RefSeq" id="WP_345925750.1">
    <property type="nucleotide sequence ID" value="NZ_JBDIVF010000002.1"/>
</dbReference>
<dbReference type="PANTHER" id="PTHR43537:SF44">
    <property type="entry name" value="GNTR FAMILY REGULATORY PROTEIN"/>
    <property type="match status" value="1"/>
</dbReference>
<name>A0ABV2CSG6_9RHOO</name>
<dbReference type="PROSITE" id="PS50949">
    <property type="entry name" value="HTH_GNTR"/>
    <property type="match status" value="1"/>
</dbReference>
<evidence type="ECO:0000259" key="4">
    <source>
        <dbReference type="PROSITE" id="PS50949"/>
    </source>
</evidence>
<dbReference type="Pfam" id="PF00392">
    <property type="entry name" value="GntR"/>
    <property type="match status" value="1"/>
</dbReference>
<dbReference type="SMART" id="SM00895">
    <property type="entry name" value="FCD"/>
    <property type="match status" value="1"/>
</dbReference>
<dbReference type="CDD" id="cd07377">
    <property type="entry name" value="WHTH_GntR"/>
    <property type="match status" value="1"/>
</dbReference>
<proteinExistence type="predicted"/>
<dbReference type="Pfam" id="PF07729">
    <property type="entry name" value="FCD"/>
    <property type="match status" value="1"/>
</dbReference>
<accession>A0ABV2CSG6</accession>
<dbReference type="EMBL" id="JBEWLZ010000007">
    <property type="protein sequence ID" value="MET1490859.1"/>
    <property type="molecule type" value="Genomic_DNA"/>
</dbReference>
<gene>
    <name evidence="5" type="ORF">ABVT11_13560</name>
</gene>
<keyword evidence="3" id="KW-0804">Transcription</keyword>
<sequence>MSDTESLTPTSRKRAPSLVETVMNDLADKIRSGAYPAGAKLPTEPEVMATHGVSRTVVRESMSRLQAAGLVETRHGVGTFVLARPASASLQLDSATVMTIRELLAMLELRISVETEAAGLAALRRTDEQVEQMRRALQDFDEETARGGSSVEPDFRFHLLIAQATGNPYFENFYRQLGTNTIPRTRLDTSVFSSAPGQGYLRRSNEEHANILDAIARRDAENARAGMRLHLSNSRERLRLASEAAQETRPD</sequence>
<dbReference type="Gene3D" id="1.10.10.10">
    <property type="entry name" value="Winged helix-like DNA-binding domain superfamily/Winged helix DNA-binding domain"/>
    <property type="match status" value="1"/>
</dbReference>
<organism evidence="5 6">
    <name type="scientific">Uliginosibacterium paludis</name>
    <dbReference type="NCBI Taxonomy" id="1615952"/>
    <lineage>
        <taxon>Bacteria</taxon>
        <taxon>Pseudomonadati</taxon>
        <taxon>Pseudomonadota</taxon>
        <taxon>Betaproteobacteria</taxon>
        <taxon>Rhodocyclales</taxon>
        <taxon>Zoogloeaceae</taxon>
        <taxon>Uliginosibacterium</taxon>
    </lineage>
</organism>
<comment type="caution">
    <text evidence="5">The sequence shown here is derived from an EMBL/GenBank/DDBJ whole genome shotgun (WGS) entry which is preliminary data.</text>
</comment>
<dbReference type="InterPro" id="IPR000524">
    <property type="entry name" value="Tscrpt_reg_HTH_GntR"/>
</dbReference>
<evidence type="ECO:0000313" key="6">
    <source>
        <dbReference type="Proteomes" id="UP001548590"/>
    </source>
</evidence>
<dbReference type="SMART" id="SM00345">
    <property type="entry name" value="HTH_GNTR"/>
    <property type="match status" value="1"/>
</dbReference>
<dbReference type="Proteomes" id="UP001548590">
    <property type="component" value="Unassembled WGS sequence"/>
</dbReference>
<keyword evidence="1" id="KW-0805">Transcription regulation</keyword>
<dbReference type="InterPro" id="IPR011711">
    <property type="entry name" value="GntR_C"/>
</dbReference>
<evidence type="ECO:0000256" key="2">
    <source>
        <dbReference type="ARBA" id="ARBA00023125"/>
    </source>
</evidence>
<evidence type="ECO:0000313" key="5">
    <source>
        <dbReference type="EMBL" id="MET1490859.1"/>
    </source>
</evidence>
<dbReference type="SUPFAM" id="SSF46785">
    <property type="entry name" value="Winged helix' DNA-binding domain"/>
    <property type="match status" value="1"/>
</dbReference>
<keyword evidence="6" id="KW-1185">Reference proteome</keyword>
<feature type="domain" description="HTH gntR-type" evidence="4">
    <location>
        <begin position="16"/>
        <end position="84"/>
    </location>
</feature>